<protein>
    <submittedName>
        <fullName evidence="4">Uncharacterized protein</fullName>
    </submittedName>
</protein>
<evidence type="ECO:0000313" key="4">
    <source>
        <dbReference type="EMBL" id="QIS22130.1"/>
    </source>
</evidence>
<dbReference type="PANTHER" id="PTHR33744">
    <property type="entry name" value="CARBOHYDRATE DIACID REGULATOR"/>
    <property type="match status" value="1"/>
</dbReference>
<proteinExistence type="predicted"/>
<dbReference type="Gene3D" id="1.10.10.2840">
    <property type="entry name" value="PucR C-terminal helix-turn-helix domain"/>
    <property type="match status" value="1"/>
</dbReference>
<organism evidence="4 5">
    <name type="scientific">Nocardia terpenica</name>
    <dbReference type="NCBI Taxonomy" id="455432"/>
    <lineage>
        <taxon>Bacteria</taxon>
        <taxon>Bacillati</taxon>
        <taxon>Actinomycetota</taxon>
        <taxon>Actinomycetes</taxon>
        <taxon>Mycobacteriales</taxon>
        <taxon>Nocardiaceae</taxon>
        <taxon>Nocardia</taxon>
    </lineage>
</organism>
<feature type="domain" description="PucR C-terminal helix-turn-helix" evidence="2">
    <location>
        <begin position="327"/>
        <end position="384"/>
    </location>
</feature>
<feature type="domain" description="PucR-like N-terminal" evidence="3">
    <location>
        <begin position="9"/>
        <end position="169"/>
    </location>
</feature>
<dbReference type="InterPro" id="IPR051448">
    <property type="entry name" value="CdaR-like_regulators"/>
</dbReference>
<gene>
    <name evidence="4" type="ORF">F6W96_31085</name>
</gene>
<accession>A0A6G9Z9P1</accession>
<evidence type="ECO:0000256" key="1">
    <source>
        <dbReference type="SAM" id="MobiDB-lite"/>
    </source>
</evidence>
<evidence type="ECO:0000313" key="5">
    <source>
        <dbReference type="Proteomes" id="UP000500953"/>
    </source>
</evidence>
<dbReference type="Proteomes" id="UP000500953">
    <property type="component" value="Chromosome"/>
</dbReference>
<dbReference type="AlphaFoldDB" id="A0A6G9Z9P1"/>
<dbReference type="Pfam" id="PF25906">
    <property type="entry name" value="PucR-like_N"/>
    <property type="match status" value="1"/>
</dbReference>
<dbReference type="InterPro" id="IPR025736">
    <property type="entry name" value="PucR_C-HTH_dom"/>
</dbReference>
<sequence>MIQEYLYQWPTLPPSVVELLRTHSNEINRLVGHEIRHRLPASSSTDRRLLAHGVELLSKLFLELVSGQEQPSQEWFDTCWALGRYLARNERTINDARATLQVGRIAAWRYYREVGVLTEMPSDMVALLAEVIFTYADAIEAAVAVGYSEAELYPGSEVQIQRSQLLRALVGESASSPEDICSLSRSAQWRLPRTVCAIVLSNRELTVRRTPKLPPDVLADLDRPDPCLLMPDPGGPKRLDRMARALDGWTAVLGPTVALPEAANSMRWARTILTAESYGIVAGDGLVRCSDHWATLMLVQDIDLARTVVKERLAPLLELRDDMRNKLVETLLVWLQAGQNACTAATQLCVHSQTVRYRLRQLDDLLGPQLQDPNAQKELIIALSAYQLLENMNNQGMQRDGETEPRTTTSLSPQRNAC</sequence>
<dbReference type="PANTHER" id="PTHR33744:SF1">
    <property type="entry name" value="DNA-BINDING TRANSCRIPTIONAL ACTIVATOR ADER"/>
    <property type="match status" value="1"/>
</dbReference>
<evidence type="ECO:0000259" key="3">
    <source>
        <dbReference type="Pfam" id="PF25906"/>
    </source>
</evidence>
<dbReference type="InterPro" id="IPR042070">
    <property type="entry name" value="PucR_C-HTH_sf"/>
</dbReference>
<reference evidence="4 5" key="1">
    <citation type="journal article" date="2019" name="ACS Chem. Biol.">
        <title>Identification and Mobilization of a Cryptic Antibiotic Biosynthesis Gene Locus from a Human-Pathogenic Nocardia Isolate.</title>
        <authorList>
            <person name="Herisse M."/>
            <person name="Ishida K."/>
            <person name="Porter J.L."/>
            <person name="Howden B."/>
            <person name="Hertweck C."/>
            <person name="Stinear T.P."/>
            <person name="Pidot S.J."/>
        </authorList>
    </citation>
    <scope>NUCLEOTIDE SEQUENCE [LARGE SCALE GENOMIC DNA]</scope>
    <source>
        <strain evidence="4 5">AUSMDU00012715</strain>
    </source>
</reference>
<dbReference type="InterPro" id="IPR058663">
    <property type="entry name" value="PucR-like_N"/>
</dbReference>
<name>A0A6G9Z9P1_9NOCA</name>
<feature type="compositionally biased region" description="Polar residues" evidence="1">
    <location>
        <begin position="406"/>
        <end position="418"/>
    </location>
</feature>
<feature type="region of interest" description="Disordered" evidence="1">
    <location>
        <begin position="395"/>
        <end position="418"/>
    </location>
</feature>
<evidence type="ECO:0000259" key="2">
    <source>
        <dbReference type="Pfam" id="PF13556"/>
    </source>
</evidence>
<dbReference type="Pfam" id="PF13556">
    <property type="entry name" value="HTH_30"/>
    <property type="match status" value="1"/>
</dbReference>
<dbReference type="EMBL" id="CP046173">
    <property type="protein sequence ID" value="QIS22130.1"/>
    <property type="molecule type" value="Genomic_DNA"/>
</dbReference>